<comment type="caution">
    <text evidence="2">The sequence shown here is derived from an EMBL/GenBank/DDBJ whole genome shotgun (WGS) entry which is preliminary data.</text>
</comment>
<dbReference type="EMBL" id="FXUL01000031">
    <property type="protein sequence ID" value="SMP79350.1"/>
    <property type="molecule type" value="Genomic_DNA"/>
</dbReference>
<name>A0ABY1QVX7_9BURK</name>
<evidence type="ECO:0000313" key="2">
    <source>
        <dbReference type="EMBL" id="SMP79350.1"/>
    </source>
</evidence>
<keyword evidence="1" id="KW-0812">Transmembrane</keyword>
<gene>
    <name evidence="2" type="ORF">SAMN06295970_13116</name>
</gene>
<dbReference type="Proteomes" id="UP001158049">
    <property type="component" value="Unassembled WGS sequence"/>
</dbReference>
<keyword evidence="1" id="KW-1133">Transmembrane helix</keyword>
<keyword evidence="1" id="KW-0472">Membrane</keyword>
<dbReference type="Pfam" id="PF10861">
    <property type="entry name" value="DUF2784"/>
    <property type="match status" value="1"/>
</dbReference>
<sequence length="141" mass="15958">MPTALLADLVLLLHVGVVLFVVAGLPLIVGGNLAGWRWVNHWWFRLAHLLAIAIVVAESWLGIACPLTTLEAWLRSRAGQPVQVESFIGYWMRRLLYYDLPPWMFIAAYTAFGLAVLLAWRRFPPSSRRRPRAPARKDGRG</sequence>
<organism evidence="2 3">
    <name type="scientific">Noviherbaspirillum suwonense</name>
    <dbReference type="NCBI Taxonomy" id="1224511"/>
    <lineage>
        <taxon>Bacteria</taxon>
        <taxon>Pseudomonadati</taxon>
        <taxon>Pseudomonadota</taxon>
        <taxon>Betaproteobacteria</taxon>
        <taxon>Burkholderiales</taxon>
        <taxon>Oxalobacteraceae</taxon>
        <taxon>Noviherbaspirillum</taxon>
    </lineage>
</organism>
<dbReference type="InterPro" id="IPR021218">
    <property type="entry name" value="DUF2784"/>
</dbReference>
<feature type="transmembrane region" description="Helical" evidence="1">
    <location>
        <begin position="42"/>
        <end position="63"/>
    </location>
</feature>
<feature type="transmembrane region" description="Helical" evidence="1">
    <location>
        <begin position="6"/>
        <end position="30"/>
    </location>
</feature>
<evidence type="ECO:0000313" key="3">
    <source>
        <dbReference type="Proteomes" id="UP001158049"/>
    </source>
</evidence>
<protein>
    <recommendedName>
        <fullName evidence="4">DUF2784 domain-containing protein</fullName>
    </recommendedName>
</protein>
<evidence type="ECO:0000256" key="1">
    <source>
        <dbReference type="SAM" id="Phobius"/>
    </source>
</evidence>
<proteinExistence type="predicted"/>
<feature type="transmembrane region" description="Helical" evidence="1">
    <location>
        <begin position="100"/>
        <end position="120"/>
    </location>
</feature>
<accession>A0ABY1QVX7</accession>
<dbReference type="RefSeq" id="WP_283445251.1">
    <property type="nucleotide sequence ID" value="NZ_FXUL01000031.1"/>
</dbReference>
<reference evidence="2 3" key="1">
    <citation type="submission" date="2017-05" db="EMBL/GenBank/DDBJ databases">
        <authorList>
            <person name="Varghese N."/>
            <person name="Submissions S."/>
        </authorList>
    </citation>
    <scope>NUCLEOTIDE SEQUENCE [LARGE SCALE GENOMIC DNA]</scope>
    <source>
        <strain evidence="2 3">DSM 26001</strain>
    </source>
</reference>
<evidence type="ECO:0008006" key="4">
    <source>
        <dbReference type="Google" id="ProtNLM"/>
    </source>
</evidence>
<keyword evidence="3" id="KW-1185">Reference proteome</keyword>